<accession>A0A3R7I2U0</accession>
<dbReference type="OrthoDB" id="4274942at2"/>
<dbReference type="RefSeq" id="WP_043469206.1">
    <property type="nucleotide sequence ID" value="NZ_JNAD02000013.1"/>
</dbReference>
<dbReference type="EMBL" id="JNAD02000013">
    <property type="protein sequence ID" value="RKM92560.1"/>
    <property type="molecule type" value="Genomic_DNA"/>
</dbReference>
<sequence>MAMPNAALAARIRTEILERPEHYDQGSWVSGDVLRPEEDLTAAAHCETTLCVAGYAAHFTGHIVLPIGYAVRPGEEQEHQIREVARTELGLTEAEAAWLFHGTRTCDEVLAALDQLADGAPRIDIAAAAAVQGV</sequence>
<reference evidence="1 2" key="1">
    <citation type="journal article" date="2014" name="Genome Announc.">
        <title>Draft Genome Sequence of Streptomyces fradiae ATCC 19609, a Strain Highly Sensitive to Antibiotics.</title>
        <authorList>
            <person name="Bekker O.B."/>
            <person name="Klimina K.M."/>
            <person name="Vatlin A.A."/>
            <person name="Zakharevich N.V."/>
            <person name="Kasianov A.S."/>
            <person name="Danilenko V.N."/>
        </authorList>
    </citation>
    <scope>NUCLEOTIDE SEQUENCE [LARGE SCALE GENOMIC DNA]</scope>
    <source>
        <strain evidence="1 2">ATCC 19609</strain>
    </source>
</reference>
<keyword evidence="2" id="KW-1185">Reference proteome</keyword>
<proteinExistence type="predicted"/>
<dbReference type="AlphaFoldDB" id="A0A3R7I2U0"/>
<name>A0A3R7I2U0_9ACTN</name>
<evidence type="ECO:0000313" key="2">
    <source>
        <dbReference type="Proteomes" id="UP000028058"/>
    </source>
</evidence>
<evidence type="ECO:0000313" key="1">
    <source>
        <dbReference type="EMBL" id="RKM92560.1"/>
    </source>
</evidence>
<organism evidence="1 2">
    <name type="scientific">Streptomyces xinghaiensis</name>
    <dbReference type="NCBI Taxonomy" id="1038928"/>
    <lineage>
        <taxon>Bacteria</taxon>
        <taxon>Bacillati</taxon>
        <taxon>Actinomycetota</taxon>
        <taxon>Actinomycetes</taxon>
        <taxon>Kitasatosporales</taxon>
        <taxon>Streptomycetaceae</taxon>
        <taxon>Streptomyces</taxon>
    </lineage>
</organism>
<protein>
    <submittedName>
        <fullName evidence="1">Uncharacterized protein</fullName>
    </submittedName>
</protein>
<comment type="caution">
    <text evidence="1">The sequence shown here is derived from an EMBL/GenBank/DDBJ whole genome shotgun (WGS) entry which is preliminary data.</text>
</comment>
<gene>
    <name evidence="1" type="ORF">SFRA_024525</name>
</gene>
<dbReference type="Proteomes" id="UP000028058">
    <property type="component" value="Unassembled WGS sequence"/>
</dbReference>